<keyword evidence="1" id="KW-0694">RNA-binding</keyword>
<evidence type="ECO:0000313" key="4">
    <source>
        <dbReference type="Proteomes" id="UP000824035"/>
    </source>
</evidence>
<dbReference type="PROSITE" id="PS50889">
    <property type="entry name" value="S4"/>
    <property type="match status" value="1"/>
</dbReference>
<dbReference type="AlphaFoldDB" id="A0A9D2E4I7"/>
<dbReference type="CDD" id="cd00165">
    <property type="entry name" value="S4"/>
    <property type="match status" value="1"/>
</dbReference>
<dbReference type="Gene3D" id="3.10.290.10">
    <property type="entry name" value="RNA-binding S4 domain"/>
    <property type="match status" value="1"/>
</dbReference>
<organism evidence="3 4">
    <name type="scientific">Candidatus Allofournierella merdipullorum</name>
    <dbReference type="NCBI Taxonomy" id="2838595"/>
    <lineage>
        <taxon>Bacteria</taxon>
        <taxon>Bacillati</taxon>
        <taxon>Bacillota</taxon>
        <taxon>Clostridia</taxon>
        <taxon>Eubacteriales</taxon>
        <taxon>Oscillospiraceae</taxon>
        <taxon>Allofournierella</taxon>
    </lineage>
</organism>
<dbReference type="RefSeq" id="WP_394969359.1">
    <property type="nucleotide sequence ID" value="NZ_CALXHM010000041.1"/>
</dbReference>
<dbReference type="SMART" id="SM00363">
    <property type="entry name" value="S4"/>
    <property type="match status" value="1"/>
</dbReference>
<evidence type="ECO:0000256" key="1">
    <source>
        <dbReference type="PROSITE-ProRule" id="PRU00182"/>
    </source>
</evidence>
<feature type="domain" description="RNA-binding S4" evidence="2">
    <location>
        <begin position="11"/>
        <end position="71"/>
    </location>
</feature>
<gene>
    <name evidence="3" type="ORF">H9813_05325</name>
</gene>
<evidence type="ECO:0000313" key="3">
    <source>
        <dbReference type="EMBL" id="HIZ30640.1"/>
    </source>
</evidence>
<dbReference type="EMBL" id="DXBV01000048">
    <property type="protein sequence ID" value="HIZ30640.1"/>
    <property type="molecule type" value="Genomic_DNA"/>
</dbReference>
<dbReference type="Pfam" id="PF13275">
    <property type="entry name" value="S4_2"/>
    <property type="match status" value="1"/>
</dbReference>
<evidence type="ECO:0000259" key="2">
    <source>
        <dbReference type="SMART" id="SM00363"/>
    </source>
</evidence>
<name>A0A9D2E4I7_9FIRM</name>
<proteinExistence type="predicted"/>
<reference evidence="3" key="2">
    <citation type="submission" date="2021-04" db="EMBL/GenBank/DDBJ databases">
        <authorList>
            <person name="Gilroy R."/>
        </authorList>
    </citation>
    <scope>NUCLEOTIDE SEQUENCE</scope>
    <source>
        <strain evidence="3">ChiGjej4B4-18154</strain>
    </source>
</reference>
<dbReference type="SUPFAM" id="SSF55174">
    <property type="entry name" value="Alpha-L RNA-binding motif"/>
    <property type="match status" value="1"/>
</dbReference>
<accession>A0A9D2E4I7</accession>
<sequence length="71" mass="7597">MDKILIHTEYIKLDSLLKLAGLAETGGEAKLLIQDGQVLVNGEACTMRGKKLRAGDTVTLDGRTVTIGEGR</sequence>
<comment type="caution">
    <text evidence="3">The sequence shown here is derived from an EMBL/GenBank/DDBJ whole genome shotgun (WGS) entry which is preliminary data.</text>
</comment>
<protein>
    <submittedName>
        <fullName evidence="3">RNA-binding S4 domain-containing protein</fullName>
    </submittedName>
</protein>
<dbReference type="InterPro" id="IPR002942">
    <property type="entry name" value="S4_RNA-bd"/>
</dbReference>
<dbReference type="InterPro" id="IPR036986">
    <property type="entry name" value="S4_RNA-bd_sf"/>
</dbReference>
<reference evidence="3" key="1">
    <citation type="journal article" date="2021" name="PeerJ">
        <title>Extensive microbial diversity within the chicken gut microbiome revealed by metagenomics and culture.</title>
        <authorList>
            <person name="Gilroy R."/>
            <person name="Ravi A."/>
            <person name="Getino M."/>
            <person name="Pursley I."/>
            <person name="Horton D.L."/>
            <person name="Alikhan N.F."/>
            <person name="Baker D."/>
            <person name="Gharbi K."/>
            <person name="Hall N."/>
            <person name="Watson M."/>
            <person name="Adriaenssens E.M."/>
            <person name="Foster-Nyarko E."/>
            <person name="Jarju S."/>
            <person name="Secka A."/>
            <person name="Antonio M."/>
            <person name="Oren A."/>
            <person name="Chaudhuri R.R."/>
            <person name="La Ragione R."/>
            <person name="Hildebrand F."/>
            <person name="Pallen M.J."/>
        </authorList>
    </citation>
    <scope>NUCLEOTIDE SEQUENCE</scope>
    <source>
        <strain evidence="3">ChiGjej4B4-18154</strain>
    </source>
</reference>
<dbReference type="Proteomes" id="UP000824035">
    <property type="component" value="Unassembled WGS sequence"/>
</dbReference>
<dbReference type="GO" id="GO:0003723">
    <property type="term" value="F:RNA binding"/>
    <property type="evidence" value="ECO:0007669"/>
    <property type="project" value="UniProtKB-KW"/>
</dbReference>